<dbReference type="EMBL" id="CP036267">
    <property type="protein sequence ID" value="QDT32438.1"/>
    <property type="molecule type" value="Genomic_DNA"/>
</dbReference>
<evidence type="ECO:0000313" key="3">
    <source>
        <dbReference type="Proteomes" id="UP000315724"/>
    </source>
</evidence>
<reference evidence="2 3" key="1">
    <citation type="submission" date="2019-02" db="EMBL/GenBank/DDBJ databases">
        <title>Deep-cultivation of Planctomycetes and their phenomic and genomic characterization uncovers novel biology.</title>
        <authorList>
            <person name="Wiegand S."/>
            <person name="Jogler M."/>
            <person name="Boedeker C."/>
            <person name="Pinto D."/>
            <person name="Vollmers J."/>
            <person name="Rivas-Marin E."/>
            <person name="Kohn T."/>
            <person name="Peeters S.H."/>
            <person name="Heuer A."/>
            <person name="Rast P."/>
            <person name="Oberbeckmann S."/>
            <person name="Bunk B."/>
            <person name="Jeske O."/>
            <person name="Meyerdierks A."/>
            <person name="Storesund J.E."/>
            <person name="Kallscheuer N."/>
            <person name="Luecker S."/>
            <person name="Lage O.M."/>
            <person name="Pohl T."/>
            <person name="Merkel B.J."/>
            <person name="Hornburger P."/>
            <person name="Mueller R.-W."/>
            <person name="Bruemmer F."/>
            <person name="Labrenz M."/>
            <person name="Spormann A.M."/>
            <person name="Op den Camp H."/>
            <person name="Overmann J."/>
            <person name="Amann R."/>
            <person name="Jetten M.S.M."/>
            <person name="Mascher T."/>
            <person name="Medema M.H."/>
            <person name="Devos D.P."/>
            <person name="Kaster A.-K."/>
            <person name="Ovreas L."/>
            <person name="Rohde M."/>
            <person name="Galperin M.Y."/>
            <person name="Jogler C."/>
        </authorList>
    </citation>
    <scope>NUCLEOTIDE SEQUENCE [LARGE SCALE GENOMIC DNA]</scope>
    <source>
        <strain evidence="2 3">Mal48</strain>
    </source>
</reference>
<sequence>MTFYWTTTTLILSLLVLIAAAICCWISWKRSAYSRSMGLLEALRFLLILLAIITLNQPEVTQEFRPDEQPTLVVLYDTSESMQTQDVVDPLKPADVPLTRAATVSRFIESPDQGDEEAEAPSKVPEIWNPATKKLNVVFEPFSSGLSDPTKGTDLDAAIEKTAERHTNLRGIVLLSDGDWNTGKSPAAAATALRMKTVPVYSVGVGSEERLPDIELASMDAPTFGIAGKTLRIPFQVVSWLPRDKDILVTLTGTRGDKIEKTIRVPGMGQFRDTLNWLPEKVGEYTLNIQIPVDDSEINPTNNELSFPISIKSETLKVLVVESYPRWEYRYLRNALERDPGVDVNCLLFHPDLDDVGGGRGYLETFPTEKELFEYDVVFLGDVGVEPTQLNLENVEHIRQLVRSHAGGLVFLPGFRGKQATFAATDLEELYPVINDPAAPRGFGSPQPSRFTLTESGRRSLLTRLEMDERENERVWGSLPGFQWYASAQRAKIGGQVLAVHETESSRFGRVPLIVTRTSGTGKVLFMGTDGAWRWRKGVEDLYHYRFWGQVVRWMAYQRNMSQGESMRLFYSPDRPEADHVLTLNANVMSTGGEPLRDGTVIVQITSPSGQTDALTLSPAGEDSWGLFTGTFTPKEGGQYKLVTSCAETGAKLETTISVQGIERERIGEPARLDVLKEVSTISRGRLVSIGEIDSLVEEIADLPEPAPIIRRFRIWSHPAWGGTLILLLGVFWVGRKLAGLA</sequence>
<feature type="transmembrane region" description="Helical" evidence="1">
    <location>
        <begin position="715"/>
        <end position="735"/>
    </location>
</feature>
<evidence type="ECO:0000256" key="1">
    <source>
        <dbReference type="SAM" id="Phobius"/>
    </source>
</evidence>
<dbReference type="AlphaFoldDB" id="A0A517QLB7"/>
<evidence type="ECO:0000313" key="2">
    <source>
        <dbReference type="EMBL" id="QDT32438.1"/>
    </source>
</evidence>
<dbReference type="InterPro" id="IPR029062">
    <property type="entry name" value="Class_I_gatase-like"/>
</dbReference>
<name>A0A517QLB7_9PLAN</name>
<keyword evidence="1" id="KW-0472">Membrane</keyword>
<dbReference type="Proteomes" id="UP000315724">
    <property type="component" value="Chromosome"/>
</dbReference>
<gene>
    <name evidence="2" type="ORF">Mal48_16840</name>
</gene>
<dbReference type="OrthoDB" id="252901at2"/>
<dbReference type="Gene3D" id="3.40.50.410">
    <property type="entry name" value="von Willebrand factor, type A domain"/>
    <property type="match status" value="1"/>
</dbReference>
<dbReference type="SUPFAM" id="SSF52317">
    <property type="entry name" value="Class I glutamine amidotransferase-like"/>
    <property type="match status" value="1"/>
</dbReference>
<dbReference type="InterPro" id="IPR036465">
    <property type="entry name" value="vWFA_dom_sf"/>
</dbReference>
<evidence type="ECO:0008006" key="4">
    <source>
        <dbReference type="Google" id="ProtNLM"/>
    </source>
</evidence>
<dbReference type="Gene3D" id="3.40.50.880">
    <property type="match status" value="1"/>
</dbReference>
<accession>A0A517QLB7</accession>
<protein>
    <recommendedName>
        <fullName evidence="4">VWFA domain-containing protein</fullName>
    </recommendedName>
</protein>
<dbReference type="RefSeq" id="WP_145197690.1">
    <property type="nucleotide sequence ID" value="NZ_CP036267.1"/>
</dbReference>
<organism evidence="2 3">
    <name type="scientific">Thalassoglobus polymorphus</name>
    <dbReference type="NCBI Taxonomy" id="2527994"/>
    <lineage>
        <taxon>Bacteria</taxon>
        <taxon>Pseudomonadati</taxon>
        <taxon>Planctomycetota</taxon>
        <taxon>Planctomycetia</taxon>
        <taxon>Planctomycetales</taxon>
        <taxon>Planctomycetaceae</taxon>
        <taxon>Thalassoglobus</taxon>
    </lineage>
</organism>
<dbReference type="PANTHER" id="PTHR37947">
    <property type="entry name" value="BLL2462 PROTEIN"/>
    <property type="match status" value="1"/>
</dbReference>
<dbReference type="SUPFAM" id="SSF53300">
    <property type="entry name" value="vWA-like"/>
    <property type="match status" value="1"/>
</dbReference>
<proteinExistence type="predicted"/>
<keyword evidence="1" id="KW-1133">Transmembrane helix</keyword>
<feature type="transmembrane region" description="Helical" evidence="1">
    <location>
        <begin position="38"/>
        <end position="55"/>
    </location>
</feature>
<dbReference type="KEGG" id="tpol:Mal48_16840"/>
<keyword evidence="1" id="KW-0812">Transmembrane</keyword>
<keyword evidence="3" id="KW-1185">Reference proteome</keyword>
<dbReference type="PANTHER" id="PTHR37947:SF1">
    <property type="entry name" value="BLL2462 PROTEIN"/>
    <property type="match status" value="1"/>
</dbReference>
<feature type="transmembrane region" description="Helical" evidence="1">
    <location>
        <begin position="6"/>
        <end position="26"/>
    </location>
</feature>